<keyword evidence="4 7" id="KW-0274">FAD</keyword>
<dbReference type="InterPro" id="IPR017927">
    <property type="entry name" value="FAD-bd_FR_type"/>
</dbReference>
<dbReference type="PRINTS" id="PR00371">
    <property type="entry name" value="FPNCR"/>
</dbReference>
<dbReference type="EMBL" id="VTPC01089954">
    <property type="protein sequence ID" value="KAF2885438.1"/>
    <property type="molecule type" value="Genomic_DNA"/>
</dbReference>
<keyword evidence="3 7" id="KW-0285">Flavoprotein</keyword>
<comment type="similarity">
    <text evidence="2 8">Belongs to the flavoprotein pyridine nucleotide cytochrome reductase family.</text>
</comment>
<evidence type="ECO:0000256" key="6">
    <source>
        <dbReference type="ARBA" id="ARBA00023027"/>
    </source>
</evidence>
<dbReference type="PANTHER" id="PTHR19370:SF184">
    <property type="entry name" value="NADH-CYTOCHROME B5 REDUCTASE-LIKE"/>
    <property type="match status" value="1"/>
</dbReference>
<dbReference type="PANTHER" id="PTHR19370">
    <property type="entry name" value="NADH-CYTOCHROME B5 REDUCTASE"/>
    <property type="match status" value="1"/>
</dbReference>
<dbReference type="PRINTS" id="PR00406">
    <property type="entry name" value="CYTB5RDTASE"/>
</dbReference>
<dbReference type="Pfam" id="PF09791">
    <property type="entry name" value="Oxidored-like"/>
    <property type="match status" value="1"/>
</dbReference>
<dbReference type="GO" id="GO:0090524">
    <property type="term" value="F:cytochrome-b5 reductase activity, acting on NADH"/>
    <property type="evidence" value="ECO:0007669"/>
    <property type="project" value="UniProtKB-EC"/>
</dbReference>
<dbReference type="InterPro" id="IPR008333">
    <property type="entry name" value="Cbr1-like_FAD-bd_dom"/>
</dbReference>
<feature type="binding site" evidence="7">
    <location>
        <position position="143"/>
    </location>
    <ligand>
        <name>FAD</name>
        <dbReference type="ChEBI" id="CHEBI:57692"/>
    </ligand>
</feature>
<dbReference type="OrthoDB" id="432685at2759"/>
<dbReference type="Gene3D" id="3.40.50.80">
    <property type="entry name" value="Nucleotide-binding domain of ferredoxin-NADP reductase (FNR) module"/>
    <property type="match status" value="1"/>
</dbReference>
<organism evidence="10 11">
    <name type="scientific">Ignelater luminosus</name>
    <name type="common">Cucubano</name>
    <name type="synonym">Pyrophorus luminosus</name>
    <dbReference type="NCBI Taxonomy" id="2038154"/>
    <lineage>
        <taxon>Eukaryota</taxon>
        <taxon>Metazoa</taxon>
        <taxon>Ecdysozoa</taxon>
        <taxon>Arthropoda</taxon>
        <taxon>Hexapoda</taxon>
        <taxon>Insecta</taxon>
        <taxon>Pterygota</taxon>
        <taxon>Neoptera</taxon>
        <taxon>Endopterygota</taxon>
        <taxon>Coleoptera</taxon>
        <taxon>Polyphaga</taxon>
        <taxon>Elateriformia</taxon>
        <taxon>Elateroidea</taxon>
        <taxon>Elateridae</taxon>
        <taxon>Agrypninae</taxon>
        <taxon>Pyrophorini</taxon>
        <taxon>Ignelater</taxon>
    </lineage>
</organism>
<dbReference type="SUPFAM" id="SSF63380">
    <property type="entry name" value="Riboflavin synthase domain-like"/>
    <property type="match status" value="1"/>
</dbReference>
<evidence type="ECO:0000259" key="9">
    <source>
        <dbReference type="PROSITE" id="PS51384"/>
    </source>
</evidence>
<name>A0A8K0CJ48_IGNLU</name>
<feature type="binding site" evidence="7">
    <location>
        <position position="142"/>
    </location>
    <ligand>
        <name>FAD</name>
        <dbReference type="ChEBI" id="CHEBI:57692"/>
    </ligand>
</feature>
<protein>
    <recommendedName>
        <fullName evidence="8">NADH-cytochrome b5 reductase</fullName>
        <ecNumber evidence="8">1.6.2.2</ecNumber>
    </recommendedName>
</protein>
<dbReference type="InterPro" id="IPR001834">
    <property type="entry name" value="CBR-like"/>
</dbReference>
<dbReference type="AlphaFoldDB" id="A0A8K0CJ48"/>
<evidence type="ECO:0000313" key="10">
    <source>
        <dbReference type="EMBL" id="KAF2885438.1"/>
    </source>
</evidence>
<evidence type="ECO:0000256" key="5">
    <source>
        <dbReference type="ARBA" id="ARBA00023002"/>
    </source>
</evidence>
<dbReference type="InterPro" id="IPR001433">
    <property type="entry name" value="OxRdtase_FAD/NAD-bd"/>
</dbReference>
<dbReference type="Pfam" id="PF00970">
    <property type="entry name" value="FAD_binding_6"/>
    <property type="match status" value="1"/>
</dbReference>
<feature type="binding site" evidence="7">
    <location>
        <position position="115"/>
    </location>
    <ligand>
        <name>FAD</name>
        <dbReference type="ChEBI" id="CHEBI:57692"/>
    </ligand>
</feature>
<comment type="cofactor">
    <cofactor evidence="1 7 8">
        <name>FAD</name>
        <dbReference type="ChEBI" id="CHEBI:57692"/>
    </cofactor>
</comment>
<keyword evidence="6 8" id="KW-0520">NAD</keyword>
<evidence type="ECO:0000256" key="3">
    <source>
        <dbReference type="ARBA" id="ARBA00022630"/>
    </source>
</evidence>
<dbReference type="Gene3D" id="2.40.30.10">
    <property type="entry name" value="Translation factors"/>
    <property type="match status" value="1"/>
</dbReference>
<feature type="binding site" evidence="7">
    <location>
        <position position="133"/>
    </location>
    <ligand>
        <name>FAD</name>
        <dbReference type="ChEBI" id="CHEBI:57692"/>
    </ligand>
</feature>
<dbReference type="PROSITE" id="PS51384">
    <property type="entry name" value="FAD_FR"/>
    <property type="match status" value="1"/>
</dbReference>
<gene>
    <name evidence="10" type="ORF">ILUMI_20718</name>
</gene>
<dbReference type="SUPFAM" id="SSF52343">
    <property type="entry name" value="Ferredoxin reductase-like, C-terminal NADP-linked domain"/>
    <property type="match status" value="1"/>
</dbReference>
<proteinExistence type="inferred from homology"/>
<dbReference type="InterPro" id="IPR017938">
    <property type="entry name" value="Riboflavin_synthase-like_b-brl"/>
</dbReference>
<comment type="catalytic activity">
    <reaction evidence="8">
        <text>2 Fe(III)-[cytochrome b5] + NADH = 2 Fe(II)-[cytochrome b5] + NAD(+) + H(+)</text>
        <dbReference type="Rhea" id="RHEA:46680"/>
        <dbReference type="Rhea" id="RHEA-COMP:10438"/>
        <dbReference type="Rhea" id="RHEA-COMP:10439"/>
        <dbReference type="ChEBI" id="CHEBI:15378"/>
        <dbReference type="ChEBI" id="CHEBI:29033"/>
        <dbReference type="ChEBI" id="CHEBI:29034"/>
        <dbReference type="ChEBI" id="CHEBI:57540"/>
        <dbReference type="ChEBI" id="CHEBI:57945"/>
        <dbReference type="EC" id="1.6.2.2"/>
    </reaction>
</comment>
<evidence type="ECO:0000313" key="11">
    <source>
        <dbReference type="Proteomes" id="UP000801492"/>
    </source>
</evidence>
<evidence type="ECO:0000256" key="1">
    <source>
        <dbReference type="ARBA" id="ARBA00001974"/>
    </source>
</evidence>
<accession>A0A8K0CJ48</accession>
<comment type="caution">
    <text evidence="10">The sequence shown here is derived from an EMBL/GenBank/DDBJ whole genome shotgun (WGS) entry which is preliminary data.</text>
</comment>
<sequence length="302" mass="35640">MELPPKPDESDCCNSGCNPCILDVYEEQLRKYKNKTLNTKESTKKNCMSLTTYATFELIKRVEHTADTCLLTFQYVDKENIYCNSCEQLHLIYKPGQHFLLKGHSYYYKDNQFTRAYTPIPVENNDLLSFTIIVRLYEDGNMSRFIKKLELNTLTLWRGPYGDFEISYKFNYILLIAQGTGIAPIFAVIHDILRNEECETFLKLFFCCRTERDILLRNELYEFSSFWNFSYEVFLSNECNVKCKYNEVIHSNRLDVNAIKTYVEDKLNKNVQILVCGSEIFNQDMLEKVLSCDVDRERIFLF</sequence>
<reference evidence="10" key="1">
    <citation type="submission" date="2019-08" db="EMBL/GenBank/DDBJ databases">
        <title>The genome of the North American firefly Photinus pyralis.</title>
        <authorList>
            <consortium name="Photinus pyralis genome working group"/>
            <person name="Fallon T.R."/>
            <person name="Sander Lower S.E."/>
            <person name="Weng J.-K."/>
        </authorList>
    </citation>
    <scope>NUCLEOTIDE SEQUENCE</scope>
    <source>
        <strain evidence="10">TRF0915ILg1</strain>
        <tissue evidence="10">Whole body</tissue>
    </source>
</reference>
<evidence type="ECO:0000256" key="8">
    <source>
        <dbReference type="RuleBase" id="RU361226"/>
    </source>
</evidence>
<dbReference type="InterPro" id="IPR019180">
    <property type="entry name" value="Oxidoreductase-like_N"/>
</dbReference>
<feature type="domain" description="FAD-binding FR-type" evidence="9">
    <location>
        <begin position="51"/>
        <end position="167"/>
    </location>
</feature>
<evidence type="ECO:0000256" key="7">
    <source>
        <dbReference type="PIRSR" id="PIRSR601834-1"/>
    </source>
</evidence>
<keyword evidence="11" id="KW-1185">Reference proteome</keyword>
<dbReference type="Proteomes" id="UP000801492">
    <property type="component" value="Unassembled WGS sequence"/>
</dbReference>
<dbReference type="Pfam" id="PF00175">
    <property type="entry name" value="NAD_binding_1"/>
    <property type="match status" value="1"/>
</dbReference>
<dbReference type="CDD" id="cd06183">
    <property type="entry name" value="cyt_b5_reduct_like"/>
    <property type="match status" value="1"/>
</dbReference>
<dbReference type="InterPro" id="IPR001709">
    <property type="entry name" value="Flavoprot_Pyr_Nucl_cyt_Rdtase"/>
</dbReference>
<keyword evidence="5 8" id="KW-0560">Oxidoreductase</keyword>
<feature type="binding site" evidence="7">
    <location>
        <position position="117"/>
    </location>
    <ligand>
        <name>FAD</name>
        <dbReference type="ChEBI" id="CHEBI:57692"/>
    </ligand>
</feature>
<evidence type="ECO:0000256" key="2">
    <source>
        <dbReference type="ARBA" id="ARBA00006105"/>
    </source>
</evidence>
<evidence type="ECO:0000256" key="4">
    <source>
        <dbReference type="ARBA" id="ARBA00022827"/>
    </source>
</evidence>
<dbReference type="InterPro" id="IPR039261">
    <property type="entry name" value="FNR_nucleotide-bd"/>
</dbReference>
<dbReference type="EC" id="1.6.2.2" evidence="8"/>